<dbReference type="GO" id="GO:0005829">
    <property type="term" value="C:cytosol"/>
    <property type="evidence" value="ECO:0007669"/>
    <property type="project" value="TreeGrafter"/>
</dbReference>
<feature type="binding site" evidence="9">
    <location>
        <position position="226"/>
    </location>
    <ligand>
        <name>Zn(2+)</name>
        <dbReference type="ChEBI" id="CHEBI:29105"/>
        <label>4</label>
        <note>catalytic</note>
    </ligand>
</feature>
<feature type="binding site" evidence="9">
    <location>
        <position position="289"/>
    </location>
    <ligand>
        <name>Zn(2+)</name>
        <dbReference type="ChEBI" id="CHEBI:29105"/>
        <label>4</label>
        <note>catalytic</note>
    </ligand>
</feature>
<evidence type="ECO:0000313" key="13">
    <source>
        <dbReference type="EMBL" id="KAK9814651.1"/>
    </source>
</evidence>
<feature type="binding site" evidence="9">
    <location>
        <position position="353"/>
    </location>
    <ligand>
        <name>Zn(2+)</name>
        <dbReference type="ChEBI" id="CHEBI:29105"/>
        <label>4</label>
        <note>catalytic</note>
    </ligand>
</feature>
<keyword evidence="14" id="KW-1185">Reference proteome</keyword>
<reference evidence="13 14" key="1">
    <citation type="journal article" date="2024" name="Nat. Commun.">
        <title>Phylogenomics reveals the evolutionary origins of lichenization in chlorophyte algae.</title>
        <authorList>
            <person name="Puginier C."/>
            <person name="Libourel C."/>
            <person name="Otte J."/>
            <person name="Skaloud P."/>
            <person name="Haon M."/>
            <person name="Grisel S."/>
            <person name="Petersen M."/>
            <person name="Berrin J.G."/>
            <person name="Delaux P.M."/>
            <person name="Dal Grande F."/>
            <person name="Keller J."/>
        </authorList>
    </citation>
    <scope>NUCLEOTIDE SEQUENCE [LARGE SCALE GENOMIC DNA]</scope>
    <source>
        <strain evidence="13 14">SAG 2043</strain>
    </source>
</reference>
<evidence type="ECO:0000256" key="2">
    <source>
        <dbReference type="ARBA" id="ARBA00022438"/>
    </source>
</evidence>
<dbReference type="InterPro" id="IPR000994">
    <property type="entry name" value="Pept_M24"/>
</dbReference>
<dbReference type="PRINTS" id="PR00599">
    <property type="entry name" value="MAPEPTIDASE"/>
</dbReference>
<dbReference type="GO" id="GO:0008270">
    <property type="term" value="F:zinc ion binding"/>
    <property type="evidence" value="ECO:0007669"/>
    <property type="project" value="UniProtKB-KW"/>
</dbReference>
<dbReference type="PANTHER" id="PTHR43330:SF7">
    <property type="entry name" value="METHIONINE AMINOPEPTIDASE 1"/>
    <property type="match status" value="1"/>
</dbReference>
<comment type="function">
    <text evidence="9 11">Cotranslationally removes the N-terminal methionine from nascent proteins. The N-terminal methionine is often cleaved when the second residue in the primary sequence is small and uncharged (Met-Ala-, Cys, Gly, Pro, Ser, Thr, or Val).</text>
</comment>
<evidence type="ECO:0000256" key="6">
    <source>
        <dbReference type="ARBA" id="ARBA00022771"/>
    </source>
</evidence>
<dbReference type="SUPFAM" id="SSF144232">
    <property type="entry name" value="HIT/MYND zinc finger-like"/>
    <property type="match status" value="1"/>
</dbReference>
<dbReference type="NCBIfam" id="TIGR00500">
    <property type="entry name" value="met_pdase_I"/>
    <property type="match status" value="1"/>
</dbReference>
<feature type="binding site" evidence="9">
    <location>
        <position position="296"/>
    </location>
    <ligand>
        <name>a protein</name>
        <dbReference type="ChEBI" id="CHEBI:16541"/>
    </ligand>
    <ligandPart>
        <name>N-terminal L-methionine residue</name>
        <dbReference type="ChEBI" id="CHEBI:64731"/>
    </ligandPart>
</feature>
<keyword evidence="4 9" id="KW-0645">Protease</keyword>
<keyword evidence="6 10" id="KW-0863">Zinc-finger</keyword>
<feature type="binding site" evidence="9">
    <location>
        <position position="215"/>
    </location>
    <ligand>
        <name>Zn(2+)</name>
        <dbReference type="ChEBI" id="CHEBI:29105"/>
        <label>3</label>
    </ligand>
</feature>
<dbReference type="Pfam" id="PF00557">
    <property type="entry name" value="Peptidase_M24"/>
    <property type="match status" value="1"/>
</dbReference>
<dbReference type="GO" id="GO:0070006">
    <property type="term" value="F:metalloaminopeptidase activity"/>
    <property type="evidence" value="ECO:0007669"/>
    <property type="project" value="UniProtKB-UniRule"/>
</dbReference>
<dbReference type="Pfam" id="PF15801">
    <property type="entry name" value="zf-C6H2"/>
    <property type="match status" value="1"/>
</dbReference>
<feature type="binding site" evidence="9">
    <location>
        <position position="226"/>
    </location>
    <ligand>
        <name>Zn(2+)</name>
        <dbReference type="ChEBI" id="CHEBI:29105"/>
        <label>3</label>
    </ligand>
</feature>
<evidence type="ECO:0000256" key="10">
    <source>
        <dbReference type="PROSITE-ProRule" id="PRU01357"/>
    </source>
</evidence>
<comment type="caution">
    <text evidence="13">The sequence shown here is derived from an EMBL/GenBank/DDBJ whole genome shotgun (WGS) entry which is preliminary data.</text>
</comment>
<evidence type="ECO:0000256" key="9">
    <source>
        <dbReference type="HAMAP-Rule" id="MF_03174"/>
    </source>
</evidence>
<proteinExistence type="inferred from homology"/>
<keyword evidence="8" id="KW-0862">Zinc</keyword>
<comment type="cofactor">
    <cofactor evidence="9">
        <name>Zn(2+)</name>
        <dbReference type="ChEBI" id="CHEBI:29105"/>
    </cofactor>
    <cofactor evidence="9">
        <name>Co(2+)</name>
        <dbReference type="ChEBI" id="CHEBI:48828"/>
    </cofactor>
    <cofactor evidence="9">
        <name>Mn(2+)</name>
        <dbReference type="ChEBI" id="CHEBI:29035"/>
    </cofactor>
    <cofactor evidence="9">
        <name>Fe(2+)</name>
        <dbReference type="ChEBI" id="CHEBI:29033"/>
    </cofactor>
    <text evidence="9">Binds 2 divalent metal cations per subunit. Has a high-affinity and a low affinity metal-binding site. The true nature of the physiological cofactor is under debate. The enzyme is active with zinc, cobalt, manganese or divalent iron ions. Has high activity with zinc; zinc cofactor is transferred into the active site region by the ZNG1 zinc chaperone.</text>
</comment>
<evidence type="ECO:0000256" key="8">
    <source>
        <dbReference type="ARBA" id="ARBA00022833"/>
    </source>
</evidence>
<dbReference type="PANTHER" id="PTHR43330">
    <property type="entry name" value="METHIONINE AMINOPEPTIDASE"/>
    <property type="match status" value="1"/>
</dbReference>
<dbReference type="InterPro" id="IPR002467">
    <property type="entry name" value="Pept_M24A_MAP1"/>
</dbReference>
<keyword evidence="5 9" id="KW-0479">Metal-binding</keyword>
<comment type="cofactor">
    <cofactor evidence="11">
        <name>Co(2+)</name>
        <dbReference type="ChEBI" id="CHEBI:48828"/>
    </cofactor>
    <cofactor evidence="11">
        <name>Zn(2+)</name>
        <dbReference type="ChEBI" id="CHEBI:29105"/>
    </cofactor>
    <cofactor evidence="11">
        <name>Mn(2+)</name>
        <dbReference type="ChEBI" id="CHEBI:29035"/>
    </cofactor>
    <cofactor evidence="11">
        <name>Fe(2+)</name>
        <dbReference type="ChEBI" id="CHEBI:29033"/>
    </cofactor>
    <text evidence="11">Binds 2 divalent metal cations per subunit. Has a high-affinity and a low affinity metal-binding site. The true nature of the physiological cofactor is under debate. The enzyme is active with cobalt, zinc, manganese or divalent iron ions.</text>
</comment>
<dbReference type="GO" id="GO:0006508">
    <property type="term" value="P:proteolysis"/>
    <property type="evidence" value="ECO:0007669"/>
    <property type="project" value="UniProtKB-KW"/>
</dbReference>
<evidence type="ECO:0000256" key="3">
    <source>
        <dbReference type="ARBA" id="ARBA00022490"/>
    </source>
</evidence>
<dbReference type="PROSITE" id="PS52013">
    <property type="entry name" value="ZF_C6H2"/>
    <property type="match status" value="1"/>
</dbReference>
<evidence type="ECO:0000256" key="5">
    <source>
        <dbReference type="ARBA" id="ARBA00022723"/>
    </source>
</evidence>
<name>A0AAW1Q1Q8_9CHLO</name>
<evidence type="ECO:0000256" key="4">
    <source>
        <dbReference type="ARBA" id="ARBA00022670"/>
    </source>
</evidence>
<evidence type="ECO:0000256" key="11">
    <source>
        <dbReference type="RuleBase" id="RU003653"/>
    </source>
</evidence>
<dbReference type="EC" id="3.4.11.18" evidence="11"/>
<dbReference type="InterPro" id="IPR036005">
    <property type="entry name" value="Creatinase/aminopeptidase-like"/>
</dbReference>
<comment type="subunit">
    <text evidence="9">Associates with the 60S ribosomal subunit of the 80S translational complex.</text>
</comment>
<gene>
    <name evidence="13" type="ORF">WJX72_009256</name>
</gene>
<dbReference type="SUPFAM" id="SSF55920">
    <property type="entry name" value="Creatinase/aminopeptidase"/>
    <property type="match status" value="1"/>
</dbReference>
<keyword evidence="3 9" id="KW-0963">Cytoplasm</keyword>
<dbReference type="HAMAP" id="MF_01974">
    <property type="entry name" value="MetAP_1"/>
    <property type="match status" value="1"/>
</dbReference>
<feature type="binding site" evidence="9">
    <location>
        <position position="322"/>
    </location>
    <ligand>
        <name>Zn(2+)</name>
        <dbReference type="ChEBI" id="CHEBI:29105"/>
        <label>4</label>
        <note>catalytic</note>
    </ligand>
</feature>
<evidence type="ECO:0000259" key="12">
    <source>
        <dbReference type="PROSITE" id="PS52013"/>
    </source>
</evidence>
<dbReference type="GO" id="GO:0004239">
    <property type="term" value="F:initiator methionyl aminopeptidase activity"/>
    <property type="evidence" value="ECO:0007669"/>
    <property type="project" value="UniProtKB-UniRule"/>
</dbReference>
<protein>
    <recommendedName>
        <fullName evidence="11">Methionine aminopeptidase</fullName>
        <ecNumber evidence="11">3.4.11.18</ecNumber>
    </recommendedName>
</protein>
<feature type="binding site" evidence="9">
    <location>
        <position position="198"/>
    </location>
    <ligand>
        <name>a protein</name>
        <dbReference type="ChEBI" id="CHEBI:16541"/>
    </ligand>
    <ligandPart>
        <name>N-terminal L-methionine residue</name>
        <dbReference type="ChEBI" id="CHEBI:64731"/>
    </ligandPart>
</feature>
<dbReference type="InterPro" id="IPR001714">
    <property type="entry name" value="Pept_M24_MAP"/>
</dbReference>
<dbReference type="PROSITE" id="PS00680">
    <property type="entry name" value="MAP_1"/>
    <property type="match status" value="1"/>
</dbReference>
<evidence type="ECO:0000256" key="7">
    <source>
        <dbReference type="ARBA" id="ARBA00022801"/>
    </source>
</evidence>
<evidence type="ECO:0000313" key="14">
    <source>
        <dbReference type="Proteomes" id="UP001489004"/>
    </source>
</evidence>
<comment type="similarity">
    <text evidence="9 10">Belongs to the peptidase M24A family. Methionine aminopeptidase type 1 subfamily.</text>
</comment>
<feature type="domain" description="C6H2-type" evidence="12">
    <location>
        <begin position="9"/>
        <end position="62"/>
    </location>
</feature>
<dbReference type="CDD" id="cd01086">
    <property type="entry name" value="MetAP1"/>
    <property type="match status" value="1"/>
</dbReference>
<feature type="binding site" evidence="9">
    <location>
        <position position="353"/>
    </location>
    <ligand>
        <name>Zn(2+)</name>
        <dbReference type="ChEBI" id="CHEBI:29105"/>
        <label>3</label>
    </ligand>
</feature>
<dbReference type="FunFam" id="3.90.230.10:FF:000010">
    <property type="entry name" value="Methionine aminopeptidase"/>
    <property type="match status" value="1"/>
</dbReference>
<dbReference type="Gene3D" id="6.10.140.2220">
    <property type="match status" value="1"/>
</dbReference>
<accession>A0AAW1Q1Q8</accession>
<sequence length="380" mass="42434">MTAGPDLSELRCARCGAAAKLQCPKCLERKLPQADSYFCSQDCFKQAWPEHKQVHKPPPDAWLYCTKRGKARSNSRPDFEWTGALRPDVISPRRQVPTCIKQPDYAEYGVPEREIASRQQRVVPVRTPKEIEGLRAACRLARQVLDKAHAAIAPGVTTDEIDRVVHEATIGAGAYPSPLNYYNFPKSVCTSVNEVICHGIPDRRPLEDGDIVNVDVSVYYKGYHGDLNETYVVGRVDDASKQLIKATYVCLDKAIAAVKPGVRYRELGDIISNEARLHGLEVVRSYCGHGIGDLFHCAPNIPHYARNKVPGVMKEGQTFTIEPMINMGTWKDVTWPDGWTSCTTDGKRSAQFEHTLLVTSAGCEVLTQRLESSPPLWWQQ</sequence>
<organism evidence="13 14">
    <name type="scientific">[Myrmecia] bisecta</name>
    <dbReference type="NCBI Taxonomy" id="41462"/>
    <lineage>
        <taxon>Eukaryota</taxon>
        <taxon>Viridiplantae</taxon>
        <taxon>Chlorophyta</taxon>
        <taxon>core chlorophytes</taxon>
        <taxon>Trebouxiophyceae</taxon>
        <taxon>Trebouxiales</taxon>
        <taxon>Trebouxiaceae</taxon>
        <taxon>Myrmecia</taxon>
    </lineage>
</organism>
<keyword evidence="7 9" id="KW-0378">Hydrolase</keyword>
<keyword evidence="2 9" id="KW-0031">Aminopeptidase</keyword>
<comment type="subcellular location">
    <subcellularLocation>
        <location evidence="1 9">Cytoplasm</location>
    </subcellularLocation>
</comment>
<dbReference type="EMBL" id="JALJOR010000007">
    <property type="protein sequence ID" value="KAK9814651.1"/>
    <property type="molecule type" value="Genomic_DNA"/>
</dbReference>
<dbReference type="Gene3D" id="3.90.230.10">
    <property type="entry name" value="Creatinase/methionine aminopeptidase superfamily"/>
    <property type="match status" value="1"/>
</dbReference>
<evidence type="ECO:0000256" key="1">
    <source>
        <dbReference type="ARBA" id="ARBA00004496"/>
    </source>
</evidence>
<dbReference type="AlphaFoldDB" id="A0AAW1Q1Q8"/>
<dbReference type="Proteomes" id="UP001489004">
    <property type="component" value="Unassembled WGS sequence"/>
</dbReference>
<dbReference type="InterPro" id="IPR031615">
    <property type="entry name" value="Zfn-C6H2"/>
</dbReference>
<comment type="catalytic activity">
    <reaction evidence="9 11">
        <text>Release of N-terminal amino acids, preferentially methionine, from peptides and arylamides.</text>
        <dbReference type="EC" id="3.4.11.18"/>
    </reaction>
</comment>